<dbReference type="AlphaFoldDB" id="A0A7X3MJS6"/>
<dbReference type="PANTHER" id="PTHR36529">
    <property type="entry name" value="SLL1095 PROTEIN"/>
    <property type="match status" value="1"/>
</dbReference>
<sequence length="734" mass="82765">MKKYIKTIIFAAIIILILVLNHYFGWSDYLSDTDNLMFLKKTVEENFLWALCIYIVLTIIGCVVLALPGITFAVAAGILFGPFMGIFACLIATTLGAMLAFLVGRFFLKESVKPMLEKNKLLKRLLFSEDGKSDMIVLMITRMVPLFPYNLQNFAYGITDIGFWKYSIFTFIFMLPGVSFFTIGSAGLTAEGDKWKYFLTAGVLAALVTAAGILIQRKFLGNEKEDAIILFTRVPIPGQTKTRLMPFLTGEDCAALHSEFIRNASLACQGVDADLLVYYTQEYTDKADSLKKLVKGARGFYPQKGEGLGERMSQAFNEVFGLGYERVLLVGTDIPQITADIFRQSFQDLQGCDAVINPTEDGGYYLIGLKSARNDIWDVPHYGTNTVFEDTLSKLFEAELRVSTGQMLRDIDTKEDLMAWYGADRCIHCGACTKSCNFLEKYGINLAGFARRPELAYSCFLCGRCKAVCPKDIDGARIAVLMRQMRSDRASYKGLLWEKSPYKFANYRKGRKKSVLFPGCNFTAFYPKTTGYLEHLMSRYDIGTIYDCCGKPVYELGLKGASNQNLDRINSRLKKQGVEEFIVLCPNCYHFLKDRLEIPMVTIYQKLKELGEGQMVKKDRIPIYYPCPDREKKEMFQEVFQYLAGEVTEPFGKVQCCGLGGCAGVKEPELSKGMAESAMKYNDELYTYCASCISNFRRKGMEGAYHILPLILGVEEKVPLGIQPFMNRARRKLL</sequence>
<dbReference type="NCBIfam" id="TIGR04282">
    <property type="entry name" value="glyco_like_cofC"/>
    <property type="match status" value="1"/>
</dbReference>
<dbReference type="PROSITE" id="PS51379">
    <property type="entry name" value="4FE4S_FER_2"/>
    <property type="match status" value="2"/>
</dbReference>
<dbReference type="InterPro" id="IPR032816">
    <property type="entry name" value="VTT_dom"/>
</dbReference>
<dbReference type="GO" id="GO:0046872">
    <property type="term" value="F:metal ion binding"/>
    <property type="evidence" value="ECO:0007669"/>
    <property type="project" value="UniProtKB-KW"/>
</dbReference>
<feature type="transmembrane region" description="Helical" evidence="4">
    <location>
        <begin position="163"/>
        <end position="183"/>
    </location>
</feature>
<protein>
    <submittedName>
        <fullName evidence="6">DUF2064 domain-containing protein</fullName>
    </submittedName>
</protein>
<dbReference type="Pfam" id="PF02754">
    <property type="entry name" value="CCG"/>
    <property type="match status" value="2"/>
</dbReference>
<dbReference type="Pfam" id="PF09837">
    <property type="entry name" value="DUF2064"/>
    <property type="match status" value="1"/>
</dbReference>
<organism evidence="6 7">
    <name type="scientific">Sporofaciens musculi</name>
    <dbReference type="NCBI Taxonomy" id="2681861"/>
    <lineage>
        <taxon>Bacteria</taxon>
        <taxon>Bacillati</taxon>
        <taxon>Bacillota</taxon>
        <taxon>Clostridia</taxon>
        <taxon>Lachnospirales</taxon>
        <taxon>Lachnospiraceae</taxon>
        <taxon>Sporofaciens</taxon>
    </lineage>
</organism>
<evidence type="ECO:0000256" key="2">
    <source>
        <dbReference type="ARBA" id="ARBA00023004"/>
    </source>
</evidence>
<reference evidence="6 7" key="1">
    <citation type="submission" date="2019-12" db="EMBL/GenBank/DDBJ databases">
        <title>Sporaefaciens musculi gen. nov., sp. nov., a novel bacterium isolated from the caecum of an obese mouse.</title>
        <authorList>
            <person name="Rasmussen T.S."/>
            <person name="Streidl T."/>
            <person name="Hitch T.C.A."/>
            <person name="Wortmann E."/>
            <person name="Deptula P."/>
            <person name="Hansen M."/>
            <person name="Nielsen D.S."/>
            <person name="Clavel T."/>
            <person name="Vogensen F.K."/>
        </authorList>
    </citation>
    <scope>NUCLEOTIDE SEQUENCE [LARGE SCALE GENOMIC DNA]</scope>
    <source>
        <strain evidence="6 7">WCA-9-b2</strain>
    </source>
</reference>
<dbReference type="EMBL" id="WUQX01000001">
    <property type="protein sequence ID" value="MXP77718.1"/>
    <property type="molecule type" value="Genomic_DNA"/>
</dbReference>
<keyword evidence="3" id="KW-0411">Iron-sulfur</keyword>
<keyword evidence="1" id="KW-0479">Metal-binding</keyword>
<gene>
    <name evidence="6" type="ORF">GN277_20900</name>
</gene>
<dbReference type="PANTHER" id="PTHR36529:SF1">
    <property type="entry name" value="GLYCOSYLTRANSFERASE"/>
    <property type="match status" value="1"/>
</dbReference>
<evidence type="ECO:0000256" key="3">
    <source>
        <dbReference type="ARBA" id="ARBA00023014"/>
    </source>
</evidence>
<dbReference type="SUPFAM" id="SSF53448">
    <property type="entry name" value="Nucleotide-diphospho-sugar transferases"/>
    <property type="match status" value="1"/>
</dbReference>
<proteinExistence type="predicted"/>
<keyword evidence="2" id="KW-0408">Iron</keyword>
<evidence type="ECO:0000256" key="1">
    <source>
        <dbReference type="ARBA" id="ARBA00022723"/>
    </source>
</evidence>
<name>A0A7X3MJS6_9FIRM</name>
<dbReference type="GO" id="GO:0051536">
    <property type="term" value="F:iron-sulfur cluster binding"/>
    <property type="evidence" value="ECO:0007669"/>
    <property type="project" value="UniProtKB-KW"/>
</dbReference>
<evidence type="ECO:0000259" key="5">
    <source>
        <dbReference type="PROSITE" id="PS51379"/>
    </source>
</evidence>
<dbReference type="RefSeq" id="WP_159753250.1">
    <property type="nucleotide sequence ID" value="NZ_CASSPE010000004.1"/>
</dbReference>
<evidence type="ECO:0000313" key="6">
    <source>
        <dbReference type="EMBL" id="MXP77718.1"/>
    </source>
</evidence>
<comment type="caution">
    <text evidence="6">The sequence shown here is derived from an EMBL/GenBank/DDBJ whole genome shotgun (WGS) entry which is preliminary data.</text>
</comment>
<evidence type="ECO:0000256" key="4">
    <source>
        <dbReference type="SAM" id="Phobius"/>
    </source>
</evidence>
<feature type="transmembrane region" description="Helical" evidence="4">
    <location>
        <begin position="7"/>
        <end position="26"/>
    </location>
</feature>
<keyword evidence="4" id="KW-1133">Transmembrane helix</keyword>
<dbReference type="InterPro" id="IPR017900">
    <property type="entry name" value="4Fe4S_Fe_S_CS"/>
</dbReference>
<dbReference type="InterPro" id="IPR029044">
    <property type="entry name" value="Nucleotide-diphossugar_trans"/>
</dbReference>
<dbReference type="SUPFAM" id="SSF46548">
    <property type="entry name" value="alpha-helical ferredoxin"/>
    <property type="match status" value="1"/>
</dbReference>
<dbReference type="InterPro" id="IPR004017">
    <property type="entry name" value="Cys_rich_dom"/>
</dbReference>
<keyword evidence="7" id="KW-1185">Reference proteome</keyword>
<feature type="transmembrane region" description="Helical" evidence="4">
    <location>
        <begin position="46"/>
        <end position="79"/>
    </location>
</feature>
<dbReference type="PROSITE" id="PS00198">
    <property type="entry name" value="4FE4S_FER_1"/>
    <property type="match status" value="1"/>
</dbReference>
<dbReference type="InterPro" id="IPR017896">
    <property type="entry name" value="4Fe4S_Fe-S-bd"/>
</dbReference>
<dbReference type="GO" id="GO:0016491">
    <property type="term" value="F:oxidoreductase activity"/>
    <property type="evidence" value="ECO:0007669"/>
    <property type="project" value="UniProtKB-ARBA"/>
</dbReference>
<feature type="domain" description="4Fe-4S ferredoxin-type" evidence="5">
    <location>
        <begin position="417"/>
        <end position="447"/>
    </location>
</feature>
<dbReference type="Pfam" id="PF13183">
    <property type="entry name" value="Fer4_8"/>
    <property type="match status" value="1"/>
</dbReference>
<dbReference type="Pfam" id="PF09335">
    <property type="entry name" value="VTT_dom"/>
    <property type="match status" value="1"/>
</dbReference>
<feature type="transmembrane region" description="Helical" evidence="4">
    <location>
        <begin position="195"/>
        <end position="215"/>
    </location>
</feature>
<feature type="domain" description="4Fe-4S ferredoxin-type" evidence="5">
    <location>
        <begin position="451"/>
        <end position="473"/>
    </location>
</feature>
<dbReference type="InterPro" id="IPR018641">
    <property type="entry name" value="Trfase_1_rSAM/seldom-assoc"/>
</dbReference>
<dbReference type="Gene3D" id="3.90.550.10">
    <property type="entry name" value="Spore Coat Polysaccharide Biosynthesis Protein SpsA, Chain A"/>
    <property type="match status" value="1"/>
</dbReference>
<dbReference type="Proteomes" id="UP000460412">
    <property type="component" value="Unassembled WGS sequence"/>
</dbReference>
<feature type="transmembrane region" description="Helical" evidence="4">
    <location>
        <begin position="86"/>
        <end position="108"/>
    </location>
</feature>
<keyword evidence="4" id="KW-0812">Transmembrane</keyword>
<evidence type="ECO:0000313" key="7">
    <source>
        <dbReference type="Proteomes" id="UP000460412"/>
    </source>
</evidence>
<keyword evidence="4" id="KW-0472">Membrane</keyword>
<accession>A0A7X3MJS6</accession>